<name>A0A8E2EI09_9PEZI</name>
<dbReference type="AlphaFoldDB" id="A0A8E2EI09"/>
<dbReference type="Pfam" id="PF26163">
    <property type="entry name" value="mS26"/>
    <property type="match status" value="1"/>
</dbReference>
<evidence type="ECO:0000313" key="3">
    <source>
        <dbReference type="Proteomes" id="UP000250266"/>
    </source>
</evidence>
<keyword evidence="3" id="KW-1185">Reference proteome</keyword>
<evidence type="ECO:0000256" key="1">
    <source>
        <dbReference type="SAM" id="MobiDB-lite"/>
    </source>
</evidence>
<gene>
    <name evidence="2" type="ORF">K432DRAFT_378709</name>
</gene>
<reference evidence="2 3" key="1">
    <citation type="journal article" date="2016" name="Nat. Commun.">
        <title>Ectomycorrhizal ecology is imprinted in the genome of the dominant symbiotic fungus Cenococcum geophilum.</title>
        <authorList>
            <consortium name="DOE Joint Genome Institute"/>
            <person name="Peter M."/>
            <person name="Kohler A."/>
            <person name="Ohm R.A."/>
            <person name="Kuo A."/>
            <person name="Krutzmann J."/>
            <person name="Morin E."/>
            <person name="Arend M."/>
            <person name="Barry K.W."/>
            <person name="Binder M."/>
            <person name="Choi C."/>
            <person name="Clum A."/>
            <person name="Copeland A."/>
            <person name="Grisel N."/>
            <person name="Haridas S."/>
            <person name="Kipfer T."/>
            <person name="LaButti K."/>
            <person name="Lindquist E."/>
            <person name="Lipzen A."/>
            <person name="Maire R."/>
            <person name="Meier B."/>
            <person name="Mihaltcheva S."/>
            <person name="Molinier V."/>
            <person name="Murat C."/>
            <person name="Poggeler S."/>
            <person name="Quandt C.A."/>
            <person name="Sperisen C."/>
            <person name="Tritt A."/>
            <person name="Tisserant E."/>
            <person name="Crous P.W."/>
            <person name="Henrissat B."/>
            <person name="Nehls U."/>
            <person name="Egli S."/>
            <person name="Spatafora J.W."/>
            <person name="Grigoriev I.V."/>
            <person name="Martin F.M."/>
        </authorList>
    </citation>
    <scope>NUCLEOTIDE SEQUENCE [LARGE SCALE GENOMIC DNA]</scope>
    <source>
        <strain evidence="2 3">CBS 459.81</strain>
    </source>
</reference>
<dbReference type="EMBL" id="KV744840">
    <property type="protein sequence ID" value="OCK84306.1"/>
    <property type="molecule type" value="Genomic_DNA"/>
</dbReference>
<dbReference type="OrthoDB" id="5223508at2759"/>
<proteinExistence type="predicted"/>
<feature type="compositionally biased region" description="Basic and acidic residues" evidence="1">
    <location>
        <begin position="76"/>
        <end position="90"/>
    </location>
</feature>
<dbReference type="CDD" id="cd23703">
    <property type="entry name" value="mS26_PET12"/>
    <property type="match status" value="1"/>
</dbReference>
<sequence>MPPSTPRTLLSLPTSQLGSAFSIPRRCLSSSPYYLALGPESPNYIEVPKPVQPTYPRKPIVKGVLPIPRNIFQTRSENEKSSKEFLDAATKEPTTSSRHPSRDAARMEWKKKLADIRRNNLRQGVMELHERKIESERRESARGSRKRQEREDLVNRPERDDERLTNPSVSKDIRDFMEGKFTSGLTPEQIEEKRRTFELREVAKEAKRREALHTLYMQAKDFITTSEALDEAVEKAFGPDEAPVSWHGGSSVWEQGTPDAVQDMLANSASRRGDRFAIADQRIKRIAEELTGGKL</sequence>
<accession>A0A8E2EI09</accession>
<feature type="compositionally biased region" description="Basic and acidic residues" evidence="1">
    <location>
        <begin position="132"/>
        <end position="164"/>
    </location>
</feature>
<feature type="region of interest" description="Disordered" evidence="1">
    <location>
        <begin position="132"/>
        <end position="172"/>
    </location>
</feature>
<organism evidence="2 3">
    <name type="scientific">Lepidopterella palustris CBS 459.81</name>
    <dbReference type="NCBI Taxonomy" id="1314670"/>
    <lineage>
        <taxon>Eukaryota</taxon>
        <taxon>Fungi</taxon>
        <taxon>Dikarya</taxon>
        <taxon>Ascomycota</taxon>
        <taxon>Pezizomycotina</taxon>
        <taxon>Dothideomycetes</taxon>
        <taxon>Pleosporomycetidae</taxon>
        <taxon>Mytilinidiales</taxon>
        <taxon>Argynnaceae</taxon>
        <taxon>Lepidopterella</taxon>
    </lineage>
</organism>
<dbReference type="InterPro" id="IPR058940">
    <property type="entry name" value="mS26_fungi"/>
</dbReference>
<evidence type="ECO:0000313" key="2">
    <source>
        <dbReference type="EMBL" id="OCK84306.1"/>
    </source>
</evidence>
<protein>
    <submittedName>
        <fullName evidence="2">Uncharacterized protein</fullName>
    </submittedName>
</protein>
<feature type="region of interest" description="Disordered" evidence="1">
    <location>
        <begin position="73"/>
        <end position="107"/>
    </location>
</feature>
<dbReference type="Proteomes" id="UP000250266">
    <property type="component" value="Unassembled WGS sequence"/>
</dbReference>